<evidence type="ECO:0000313" key="2">
    <source>
        <dbReference type="Proteomes" id="UP000182894"/>
    </source>
</evidence>
<accession>A0A1G7S2P3</accession>
<keyword evidence="2" id="KW-1185">Reference proteome</keyword>
<reference evidence="2" key="1">
    <citation type="submission" date="2016-10" db="EMBL/GenBank/DDBJ databases">
        <authorList>
            <person name="Varghese N."/>
            <person name="Submissions S."/>
        </authorList>
    </citation>
    <scope>NUCLEOTIDE SEQUENCE [LARGE SCALE GENOMIC DNA]</scope>
    <source>
        <strain evidence="2">ATCC 700689</strain>
    </source>
</reference>
<dbReference type="Gene3D" id="1.20.120.160">
    <property type="entry name" value="HPT domain"/>
    <property type="match status" value="1"/>
</dbReference>
<sequence length="169" mass="18547">MLNGNEWHQLHGDFLSDTQHLMGRADECLSHLELISDDKDAIECLLGTLQQIAGKSDAAHVQAIASFARQLRYLLYFASAAGRLQPKALISLRQCLSLLSWQIELVDPLTGQLPLDDSEQQHLLEQFGCCCGIGQVESSPAVPVEWPVPLTSVHSETALGERGERSSTL</sequence>
<protein>
    <submittedName>
        <fullName evidence="1">Uncharacterized protein</fullName>
    </submittedName>
</protein>
<dbReference type="AlphaFoldDB" id="A0A1G7S2P3"/>
<dbReference type="InterPro" id="IPR036641">
    <property type="entry name" value="HPT_dom_sf"/>
</dbReference>
<dbReference type="GO" id="GO:0000160">
    <property type="term" value="P:phosphorelay signal transduction system"/>
    <property type="evidence" value="ECO:0007669"/>
    <property type="project" value="InterPro"/>
</dbReference>
<proteinExistence type="predicted"/>
<organism evidence="1 2">
    <name type="scientific">Pseudomonas abietaniphila</name>
    <dbReference type="NCBI Taxonomy" id="89065"/>
    <lineage>
        <taxon>Bacteria</taxon>
        <taxon>Pseudomonadati</taxon>
        <taxon>Pseudomonadota</taxon>
        <taxon>Gammaproteobacteria</taxon>
        <taxon>Pseudomonadales</taxon>
        <taxon>Pseudomonadaceae</taxon>
        <taxon>Pseudomonas</taxon>
    </lineage>
</organism>
<dbReference type="EMBL" id="FNCO01000001">
    <property type="protein sequence ID" value="SDG17262.1"/>
    <property type="molecule type" value="Genomic_DNA"/>
</dbReference>
<name>A0A1G7S2P3_9PSED</name>
<gene>
    <name evidence="1" type="ORF">SAMN05216605_101333</name>
</gene>
<dbReference type="RefSeq" id="WP_074749661.1">
    <property type="nucleotide sequence ID" value="NZ_FNCO01000001.1"/>
</dbReference>
<evidence type="ECO:0000313" key="1">
    <source>
        <dbReference type="EMBL" id="SDG17262.1"/>
    </source>
</evidence>
<dbReference type="Proteomes" id="UP000182894">
    <property type="component" value="Unassembled WGS sequence"/>
</dbReference>